<dbReference type="AlphaFoldDB" id="A0A2G8SIS5"/>
<accession>A0A2G8SIS5</accession>
<proteinExistence type="predicted"/>
<comment type="caution">
    <text evidence="1">The sequence shown here is derived from an EMBL/GenBank/DDBJ whole genome shotgun (WGS) entry which is preliminary data.</text>
</comment>
<protein>
    <submittedName>
        <fullName evidence="1">Uncharacterized protein</fullName>
    </submittedName>
</protein>
<keyword evidence="2" id="KW-1185">Reference proteome</keyword>
<sequence>MTTPRARFAILLAEENIDVPSVDIPDWKDASVVMTEIVPECYALVVATAENGEDKIVFSSIIREGMDFTGDEAAIYH</sequence>
<gene>
    <name evidence="1" type="ORF">GSI_04240</name>
</gene>
<evidence type="ECO:0000313" key="1">
    <source>
        <dbReference type="EMBL" id="PIL33617.1"/>
    </source>
</evidence>
<dbReference type="OrthoDB" id="2738146at2759"/>
<dbReference type="EMBL" id="AYKW01000007">
    <property type="protein sequence ID" value="PIL33617.1"/>
    <property type="molecule type" value="Genomic_DNA"/>
</dbReference>
<evidence type="ECO:0000313" key="2">
    <source>
        <dbReference type="Proteomes" id="UP000230002"/>
    </source>
</evidence>
<reference evidence="1 2" key="1">
    <citation type="journal article" date="2015" name="Sci. Rep.">
        <title>Chromosome-level genome map provides insights into diverse defense mechanisms in the medicinal fungus Ganoderma sinense.</title>
        <authorList>
            <person name="Zhu Y."/>
            <person name="Xu J."/>
            <person name="Sun C."/>
            <person name="Zhou S."/>
            <person name="Xu H."/>
            <person name="Nelson D.R."/>
            <person name="Qian J."/>
            <person name="Song J."/>
            <person name="Luo H."/>
            <person name="Xiang L."/>
            <person name="Li Y."/>
            <person name="Xu Z."/>
            <person name="Ji A."/>
            <person name="Wang L."/>
            <person name="Lu S."/>
            <person name="Hayward A."/>
            <person name="Sun W."/>
            <person name="Li X."/>
            <person name="Schwartz D.C."/>
            <person name="Wang Y."/>
            <person name="Chen S."/>
        </authorList>
    </citation>
    <scope>NUCLEOTIDE SEQUENCE [LARGE SCALE GENOMIC DNA]</scope>
    <source>
        <strain evidence="1 2">ZZ0214-1</strain>
    </source>
</reference>
<name>A0A2G8SIS5_9APHY</name>
<organism evidence="1 2">
    <name type="scientific">Ganoderma sinense ZZ0214-1</name>
    <dbReference type="NCBI Taxonomy" id="1077348"/>
    <lineage>
        <taxon>Eukaryota</taxon>
        <taxon>Fungi</taxon>
        <taxon>Dikarya</taxon>
        <taxon>Basidiomycota</taxon>
        <taxon>Agaricomycotina</taxon>
        <taxon>Agaricomycetes</taxon>
        <taxon>Polyporales</taxon>
        <taxon>Polyporaceae</taxon>
        <taxon>Ganoderma</taxon>
    </lineage>
</organism>
<dbReference type="Proteomes" id="UP000230002">
    <property type="component" value="Unassembled WGS sequence"/>
</dbReference>